<feature type="transmembrane region" description="Helical" evidence="9">
    <location>
        <begin position="117"/>
        <end position="134"/>
    </location>
</feature>
<dbReference type="PRINTS" id="PR00171">
    <property type="entry name" value="SUGRTRNSPORT"/>
</dbReference>
<dbReference type="STRING" id="1314800.A0A1B7MVE7"/>
<feature type="transmembrane region" description="Helical" evidence="9">
    <location>
        <begin position="406"/>
        <end position="426"/>
    </location>
</feature>
<gene>
    <name evidence="11" type="ORF">K503DRAFT_694904</name>
</gene>
<dbReference type="InterPro" id="IPR020846">
    <property type="entry name" value="MFS_dom"/>
</dbReference>
<feature type="transmembrane region" description="Helical" evidence="9">
    <location>
        <begin position="146"/>
        <end position="163"/>
    </location>
</feature>
<dbReference type="InterPro" id="IPR005829">
    <property type="entry name" value="Sugar_transporter_CS"/>
</dbReference>
<evidence type="ECO:0000256" key="8">
    <source>
        <dbReference type="SAM" id="MobiDB-lite"/>
    </source>
</evidence>
<feature type="transmembrane region" description="Helical" evidence="9">
    <location>
        <begin position="342"/>
        <end position="367"/>
    </location>
</feature>
<comment type="subcellular location">
    <subcellularLocation>
        <location evidence="1">Membrane</location>
        <topology evidence="1">Multi-pass membrane protein</topology>
    </subcellularLocation>
</comment>
<keyword evidence="3" id="KW-0813">Transport</keyword>
<dbReference type="InParanoid" id="A0A1B7MVE7"/>
<evidence type="ECO:0000313" key="12">
    <source>
        <dbReference type="Proteomes" id="UP000092154"/>
    </source>
</evidence>
<reference evidence="11 12" key="1">
    <citation type="submission" date="2016-06" db="EMBL/GenBank/DDBJ databases">
        <title>Comparative genomics of the ectomycorrhizal sister species Rhizopogon vinicolor and Rhizopogon vesiculosus (Basidiomycota: Boletales) reveals a divergence of the mating type B locus.</title>
        <authorList>
            <consortium name="DOE Joint Genome Institute"/>
            <person name="Mujic A.B."/>
            <person name="Kuo A."/>
            <person name="Tritt A."/>
            <person name="Lipzen A."/>
            <person name="Chen C."/>
            <person name="Johnson J."/>
            <person name="Sharma A."/>
            <person name="Barry K."/>
            <person name="Grigoriev I.V."/>
            <person name="Spatafora J.W."/>
        </authorList>
    </citation>
    <scope>NUCLEOTIDE SEQUENCE [LARGE SCALE GENOMIC DNA]</scope>
    <source>
        <strain evidence="11 12">AM-OR11-026</strain>
    </source>
</reference>
<comment type="similarity">
    <text evidence="2">Belongs to the major facilitator superfamily. Sugar transporter (TC 2.A.1.1) family.</text>
</comment>
<feature type="compositionally biased region" description="Pro residues" evidence="8">
    <location>
        <begin position="1"/>
        <end position="10"/>
    </location>
</feature>
<evidence type="ECO:0000256" key="2">
    <source>
        <dbReference type="ARBA" id="ARBA00010992"/>
    </source>
</evidence>
<dbReference type="PROSITE" id="PS50850">
    <property type="entry name" value="MFS"/>
    <property type="match status" value="1"/>
</dbReference>
<dbReference type="Pfam" id="PF00083">
    <property type="entry name" value="Sugar_tr"/>
    <property type="match status" value="2"/>
</dbReference>
<proteinExistence type="inferred from homology"/>
<keyword evidence="6 9" id="KW-0472">Membrane</keyword>
<dbReference type="SUPFAM" id="SSF103473">
    <property type="entry name" value="MFS general substrate transporter"/>
    <property type="match status" value="1"/>
</dbReference>
<sequence length="571" mass="61953">MPQSQPPPRTGPKLDDDSGNGLSVARPEGHAGLRGLFENKFIVAITLFLTIGGFLVGYDQGIINNIIYMESFGAAFPNLYMNPSLTAWCVSTLLIAAAFGSYVDGTVCDKTGRKESVKYSVLIFLIGSSLQTGATSSKYLFAGRAVAGYALGCLTHVIPMYIAEISTANIRGFLISLLQLAVTVGVSETTNWIADAMSLIGGTRCAPGVPYTGPLLKGSPTFDPYKDVPVGGCTGQTQASWRVPLGLQLFPALCLGIGMFFMPDSPGWLAESGREEEAAQTLSRLRRKPADDNSVRFELLEIMAEVRYTREVTKAIIPNAGPYRLWVQMMVSFTSKKMTKRLFVGCLPMSFQQNMVGAIIYYAPLVFSQMNLHKNTTSLLVGLFGLVNIFATLPGVILVDRVGRRPLLLSGAVGCFMCMVVVGTIITVHGSHWPSNGVAVQAIIAFLFLFNIFFSYSWNSVGLVIPSEIFPLHHRSVALSFTTPSIWVSNFMATLSLPGFIEKSGGLAYYMTAAVCLLGFIAVKFAFPETNGYALTDMDTAFGSKVTDSEREHKERIYRDLGLPVKAPLTV</sequence>
<dbReference type="InterPro" id="IPR005828">
    <property type="entry name" value="MFS_sugar_transport-like"/>
</dbReference>
<accession>A0A1B7MVE7</accession>
<keyword evidence="5 9" id="KW-1133">Transmembrane helix</keyword>
<evidence type="ECO:0000259" key="10">
    <source>
        <dbReference type="PROSITE" id="PS50850"/>
    </source>
</evidence>
<evidence type="ECO:0000256" key="5">
    <source>
        <dbReference type="ARBA" id="ARBA00022989"/>
    </source>
</evidence>
<evidence type="ECO:0000256" key="1">
    <source>
        <dbReference type="ARBA" id="ARBA00004141"/>
    </source>
</evidence>
<feature type="transmembrane region" description="Helical" evidence="9">
    <location>
        <begin position="477"/>
        <end position="501"/>
    </location>
</feature>
<feature type="transmembrane region" description="Helical" evidence="9">
    <location>
        <begin position="507"/>
        <end position="527"/>
    </location>
</feature>
<keyword evidence="4 9" id="KW-0812">Transmembrane</keyword>
<feature type="region of interest" description="Disordered" evidence="8">
    <location>
        <begin position="1"/>
        <end position="21"/>
    </location>
</feature>
<organism evidence="11 12">
    <name type="scientific">Rhizopogon vinicolor AM-OR11-026</name>
    <dbReference type="NCBI Taxonomy" id="1314800"/>
    <lineage>
        <taxon>Eukaryota</taxon>
        <taxon>Fungi</taxon>
        <taxon>Dikarya</taxon>
        <taxon>Basidiomycota</taxon>
        <taxon>Agaricomycotina</taxon>
        <taxon>Agaricomycetes</taxon>
        <taxon>Agaricomycetidae</taxon>
        <taxon>Boletales</taxon>
        <taxon>Suillineae</taxon>
        <taxon>Rhizopogonaceae</taxon>
        <taxon>Rhizopogon</taxon>
    </lineage>
</organism>
<keyword evidence="12" id="KW-1185">Reference proteome</keyword>
<dbReference type="GO" id="GO:0005351">
    <property type="term" value="F:carbohydrate:proton symporter activity"/>
    <property type="evidence" value="ECO:0007669"/>
    <property type="project" value="TreeGrafter"/>
</dbReference>
<name>A0A1B7MVE7_9AGAM</name>
<dbReference type="PANTHER" id="PTHR48022:SF48">
    <property type="entry name" value="SUGAR TRANSPORTER, PUTATIVE (AFU_ORTHOLOGUE AFUA_3G06730)-RELATED"/>
    <property type="match status" value="1"/>
</dbReference>
<feature type="transmembrane region" description="Helical" evidence="9">
    <location>
        <begin position="379"/>
        <end position="399"/>
    </location>
</feature>
<dbReference type="InterPro" id="IPR003663">
    <property type="entry name" value="Sugar/inositol_transpt"/>
</dbReference>
<comment type="catalytic activity">
    <reaction evidence="7">
        <text>myo-inositol(out) + H(+)(out) = myo-inositol(in) + H(+)(in)</text>
        <dbReference type="Rhea" id="RHEA:60364"/>
        <dbReference type="ChEBI" id="CHEBI:15378"/>
        <dbReference type="ChEBI" id="CHEBI:17268"/>
    </reaction>
</comment>
<evidence type="ECO:0000256" key="4">
    <source>
        <dbReference type="ARBA" id="ARBA00022692"/>
    </source>
</evidence>
<dbReference type="GO" id="GO:0016020">
    <property type="term" value="C:membrane"/>
    <property type="evidence" value="ECO:0007669"/>
    <property type="project" value="UniProtKB-SubCell"/>
</dbReference>
<feature type="domain" description="Major facilitator superfamily (MFS) profile" evidence="10">
    <location>
        <begin position="45"/>
        <end position="531"/>
    </location>
</feature>
<dbReference type="EMBL" id="KV448407">
    <property type="protein sequence ID" value="OAX36576.1"/>
    <property type="molecule type" value="Genomic_DNA"/>
</dbReference>
<dbReference type="InterPro" id="IPR050360">
    <property type="entry name" value="MFS_Sugar_Transporters"/>
</dbReference>
<dbReference type="Gene3D" id="1.20.1250.20">
    <property type="entry name" value="MFS general substrate transporter like domains"/>
    <property type="match status" value="2"/>
</dbReference>
<dbReference type="InterPro" id="IPR036259">
    <property type="entry name" value="MFS_trans_sf"/>
</dbReference>
<dbReference type="OrthoDB" id="6612291at2759"/>
<feature type="transmembrane region" description="Helical" evidence="9">
    <location>
        <begin position="438"/>
        <end position="456"/>
    </location>
</feature>
<protein>
    <submittedName>
        <fullName evidence="11">General substrate transporter</fullName>
    </submittedName>
</protein>
<evidence type="ECO:0000256" key="9">
    <source>
        <dbReference type="SAM" id="Phobius"/>
    </source>
</evidence>
<evidence type="ECO:0000256" key="7">
    <source>
        <dbReference type="ARBA" id="ARBA00049119"/>
    </source>
</evidence>
<feature type="transmembrane region" description="Helical" evidence="9">
    <location>
        <begin position="85"/>
        <end position="105"/>
    </location>
</feature>
<dbReference type="AlphaFoldDB" id="A0A1B7MVE7"/>
<dbReference type="Proteomes" id="UP000092154">
    <property type="component" value="Unassembled WGS sequence"/>
</dbReference>
<dbReference type="PANTHER" id="PTHR48022">
    <property type="entry name" value="PLASTIDIC GLUCOSE TRANSPORTER 4"/>
    <property type="match status" value="1"/>
</dbReference>
<evidence type="ECO:0000313" key="11">
    <source>
        <dbReference type="EMBL" id="OAX36576.1"/>
    </source>
</evidence>
<evidence type="ECO:0000256" key="6">
    <source>
        <dbReference type="ARBA" id="ARBA00023136"/>
    </source>
</evidence>
<evidence type="ECO:0000256" key="3">
    <source>
        <dbReference type="ARBA" id="ARBA00022448"/>
    </source>
</evidence>
<dbReference type="PROSITE" id="PS00216">
    <property type="entry name" value="SUGAR_TRANSPORT_1"/>
    <property type="match status" value="1"/>
</dbReference>
<feature type="transmembrane region" description="Helical" evidence="9">
    <location>
        <begin position="41"/>
        <end position="58"/>
    </location>
</feature>